<comment type="caution">
    <text evidence="10">The sequence shown here is derived from an EMBL/GenBank/DDBJ whole genome shotgun (WGS) entry which is preliminary data.</text>
</comment>
<name>A0A2U1DMD6_9FIRM</name>
<feature type="binding site" evidence="7">
    <location>
        <position position="265"/>
    </location>
    <ligand>
        <name>[4Fe-4S] cluster</name>
        <dbReference type="ChEBI" id="CHEBI:49883"/>
    </ligand>
</feature>
<dbReference type="PANTHER" id="PTHR30454">
    <property type="entry name" value="4-HYDROXY-3-METHYLBUT-2-EN-1-YL DIPHOSPHATE SYNTHASE"/>
    <property type="match status" value="1"/>
</dbReference>
<feature type="domain" description="IspG TIM-barrel" evidence="8">
    <location>
        <begin position="4"/>
        <end position="243"/>
    </location>
</feature>
<dbReference type="InterPro" id="IPR004588">
    <property type="entry name" value="IspG_bac-typ"/>
</dbReference>
<comment type="catalytic activity">
    <reaction evidence="7">
        <text>(2E)-4-hydroxy-3-methylbut-2-enyl diphosphate + oxidized [flavodoxin] + H2O + 2 H(+) = 2-C-methyl-D-erythritol 2,4-cyclic diphosphate + reduced [flavodoxin]</text>
        <dbReference type="Rhea" id="RHEA:43604"/>
        <dbReference type="Rhea" id="RHEA-COMP:10622"/>
        <dbReference type="Rhea" id="RHEA-COMP:10623"/>
        <dbReference type="ChEBI" id="CHEBI:15377"/>
        <dbReference type="ChEBI" id="CHEBI:15378"/>
        <dbReference type="ChEBI" id="CHEBI:57618"/>
        <dbReference type="ChEBI" id="CHEBI:58210"/>
        <dbReference type="ChEBI" id="CHEBI:58483"/>
        <dbReference type="ChEBI" id="CHEBI:128753"/>
        <dbReference type="EC" id="1.17.7.3"/>
    </reaction>
</comment>
<evidence type="ECO:0000256" key="5">
    <source>
        <dbReference type="ARBA" id="ARBA00023014"/>
    </source>
</evidence>
<dbReference type="GO" id="GO:0051539">
    <property type="term" value="F:4 iron, 4 sulfur cluster binding"/>
    <property type="evidence" value="ECO:0007669"/>
    <property type="project" value="UniProtKB-UniRule"/>
</dbReference>
<comment type="function">
    <text evidence="7">Converts 2C-methyl-D-erythritol 2,4-cyclodiphosphate (ME-2,4cPP) into 1-hydroxy-2-methyl-2-(E)-butenyl 4-diphosphate.</text>
</comment>
<dbReference type="Pfam" id="PF26540">
    <property type="entry name" value="GcpE_C"/>
    <property type="match status" value="1"/>
</dbReference>
<dbReference type="PIRSF" id="PIRSF004640">
    <property type="entry name" value="IspG"/>
    <property type="match status" value="1"/>
</dbReference>
<keyword evidence="3 7" id="KW-0560">Oxidoreductase</keyword>
<dbReference type="Proteomes" id="UP000245793">
    <property type="component" value="Unassembled WGS sequence"/>
</dbReference>
<dbReference type="InterPro" id="IPR016425">
    <property type="entry name" value="IspG_bac"/>
</dbReference>
<dbReference type="NCBIfam" id="TIGR00612">
    <property type="entry name" value="ispG_gcpE"/>
    <property type="match status" value="1"/>
</dbReference>
<evidence type="ECO:0000313" key="10">
    <source>
        <dbReference type="EMBL" id="PVY88833.1"/>
    </source>
</evidence>
<evidence type="ECO:0000256" key="3">
    <source>
        <dbReference type="ARBA" id="ARBA00023002"/>
    </source>
</evidence>
<keyword evidence="2 7" id="KW-0479">Metal-binding</keyword>
<dbReference type="GO" id="GO:0019288">
    <property type="term" value="P:isopentenyl diphosphate biosynthetic process, methylerythritol 4-phosphate pathway"/>
    <property type="evidence" value="ECO:0007669"/>
    <property type="project" value="UniProtKB-UniRule"/>
</dbReference>
<dbReference type="HAMAP" id="MF_00159">
    <property type="entry name" value="IspG"/>
    <property type="match status" value="1"/>
</dbReference>
<dbReference type="RefSeq" id="WP_116480580.1">
    <property type="nucleotide sequence ID" value="NZ_QEKV01000014.1"/>
</dbReference>
<dbReference type="GO" id="GO:0005506">
    <property type="term" value="F:iron ion binding"/>
    <property type="evidence" value="ECO:0007669"/>
    <property type="project" value="InterPro"/>
</dbReference>
<comment type="pathway">
    <text evidence="7">Isoprenoid biosynthesis; isopentenyl diphosphate biosynthesis via DXP pathway; isopentenyl diphosphate from 1-deoxy-D-xylulose 5-phosphate: step 5/6.</text>
</comment>
<keyword evidence="1 7" id="KW-0004">4Fe-4S</keyword>
<dbReference type="EMBL" id="QEKV01000014">
    <property type="protein sequence ID" value="PVY88833.1"/>
    <property type="molecule type" value="Genomic_DNA"/>
</dbReference>
<feature type="binding site" evidence="7">
    <location>
        <position position="262"/>
    </location>
    <ligand>
        <name>[4Fe-4S] cluster</name>
        <dbReference type="ChEBI" id="CHEBI:49883"/>
    </ligand>
</feature>
<evidence type="ECO:0000259" key="8">
    <source>
        <dbReference type="Pfam" id="PF04551"/>
    </source>
</evidence>
<evidence type="ECO:0000256" key="2">
    <source>
        <dbReference type="ARBA" id="ARBA00022723"/>
    </source>
</evidence>
<dbReference type="PANTHER" id="PTHR30454:SF0">
    <property type="entry name" value="4-HYDROXY-3-METHYLBUT-2-EN-1-YL DIPHOSPHATE SYNTHASE (FERREDOXIN), CHLOROPLASTIC"/>
    <property type="match status" value="1"/>
</dbReference>
<comment type="cofactor">
    <cofactor evidence="7">
        <name>[4Fe-4S] cluster</name>
        <dbReference type="ChEBI" id="CHEBI:49883"/>
    </cofactor>
    <text evidence="7">Binds 1 [4Fe-4S] cluster.</text>
</comment>
<dbReference type="Gene3D" id="3.30.413.10">
    <property type="entry name" value="Sulfite Reductase Hemoprotein, domain 1"/>
    <property type="match status" value="1"/>
</dbReference>
<proteinExistence type="inferred from homology"/>
<keyword evidence="4 7" id="KW-0408">Iron</keyword>
<dbReference type="SUPFAM" id="SSF51395">
    <property type="entry name" value="FMN-linked oxidoreductases"/>
    <property type="match status" value="1"/>
</dbReference>
<feature type="binding site" evidence="7">
    <location>
        <position position="297"/>
    </location>
    <ligand>
        <name>[4Fe-4S] cluster</name>
        <dbReference type="ChEBI" id="CHEBI:49883"/>
    </ligand>
</feature>
<dbReference type="SUPFAM" id="SSF56014">
    <property type="entry name" value="Nitrite and sulphite reductase 4Fe-4S domain-like"/>
    <property type="match status" value="1"/>
</dbReference>
<organism evidence="10 11">
    <name type="scientific">Ezakiella coagulans</name>
    <dbReference type="NCBI Taxonomy" id="46507"/>
    <lineage>
        <taxon>Bacteria</taxon>
        <taxon>Bacillati</taxon>
        <taxon>Bacillota</taxon>
        <taxon>Tissierellia</taxon>
        <taxon>Ezakiella</taxon>
    </lineage>
</organism>
<dbReference type="Pfam" id="PF04551">
    <property type="entry name" value="GcpE"/>
    <property type="match status" value="1"/>
</dbReference>
<reference evidence="10 11" key="1">
    <citation type="submission" date="2018-04" db="EMBL/GenBank/DDBJ databases">
        <title>Genomic Encyclopedia of Type Strains, Phase IV (KMG-IV): sequencing the most valuable type-strain genomes for metagenomic binning, comparative biology and taxonomic classification.</title>
        <authorList>
            <person name="Goeker M."/>
        </authorList>
    </citation>
    <scope>NUCLEOTIDE SEQUENCE [LARGE SCALE GENOMIC DNA]</scope>
    <source>
        <strain evidence="10 11">DSM 20705</strain>
    </source>
</reference>
<feature type="domain" description="IspG C-terminal" evidence="9">
    <location>
        <begin position="258"/>
        <end position="345"/>
    </location>
</feature>
<dbReference type="InterPro" id="IPR058579">
    <property type="entry name" value="IspG_C"/>
</dbReference>
<dbReference type="GO" id="GO:0016114">
    <property type="term" value="P:terpenoid biosynthetic process"/>
    <property type="evidence" value="ECO:0007669"/>
    <property type="project" value="InterPro"/>
</dbReference>
<comment type="similarity">
    <text evidence="7">Belongs to the IspG family.</text>
</comment>
<dbReference type="InterPro" id="IPR045854">
    <property type="entry name" value="NO2/SO3_Rdtase_4Fe4S_sf"/>
</dbReference>
<feature type="binding site" evidence="7">
    <location>
        <position position="304"/>
    </location>
    <ligand>
        <name>[4Fe-4S] cluster</name>
        <dbReference type="ChEBI" id="CHEBI:49883"/>
    </ligand>
</feature>
<dbReference type="EC" id="1.17.7.3" evidence="7"/>
<dbReference type="NCBIfam" id="NF001540">
    <property type="entry name" value="PRK00366.1"/>
    <property type="match status" value="1"/>
</dbReference>
<dbReference type="Gene3D" id="3.20.20.20">
    <property type="entry name" value="Dihydropteroate synthase-like"/>
    <property type="match status" value="1"/>
</dbReference>
<keyword evidence="11" id="KW-1185">Reference proteome</keyword>
<dbReference type="FunFam" id="3.20.20.20:FF:000001">
    <property type="entry name" value="4-hydroxy-3-methylbut-2-en-1-yl diphosphate synthase (flavodoxin)"/>
    <property type="match status" value="1"/>
</dbReference>
<evidence type="ECO:0000259" key="9">
    <source>
        <dbReference type="Pfam" id="PF26540"/>
    </source>
</evidence>
<dbReference type="InterPro" id="IPR058578">
    <property type="entry name" value="IspG_TIM"/>
</dbReference>
<dbReference type="GO" id="GO:0141197">
    <property type="term" value="F:4-hydroxy-3-methylbut-2-enyl-diphosphate synthase activity (flavodoxin)"/>
    <property type="evidence" value="ECO:0007669"/>
    <property type="project" value="UniProtKB-EC"/>
</dbReference>
<sequence>MSETLKIFVGGVPVGGGAPVSVQTMTNTDTKDVEATVNQILLCEKYGLDIVRSAINDEADAKALKEIKKHIHVPVVADIQYDYSLAMWALENGADCIRINPGNMKNKEDLKKLVSALKSVNVPIRIGVNSGSIATDVIDRFGGVNAKSLVSSAIMETETLEDLDFRNFKVAIKSSDIKTCVESYREYSRLKNYPLHLGVTEAGPYEEGSIKSAIGIGTLLLEGIGDTIRVSLTDEPYKEVIAGNYILKSLGLNKQGINLISCPTCARTNGDMITMVKDFKAREPKIKGKMSVAIMGCHVNGPGEAREADIGLALNKKGGIIFKKGKILEEVTRTDAITTLIERITEIDNEHN</sequence>
<evidence type="ECO:0000256" key="1">
    <source>
        <dbReference type="ARBA" id="ARBA00022485"/>
    </source>
</evidence>
<protein>
    <recommendedName>
        <fullName evidence="7">4-hydroxy-3-methylbut-2-en-1-yl diphosphate synthase (flavodoxin)</fullName>
        <ecNumber evidence="7">1.17.7.3</ecNumber>
    </recommendedName>
    <alternativeName>
        <fullName evidence="7">1-hydroxy-2-methyl-2-(E)-butenyl 4-diphosphate synthase</fullName>
    </alternativeName>
</protein>
<keyword evidence="5 7" id="KW-0411">Iron-sulfur</keyword>
<dbReference type="UniPathway" id="UPA00056">
    <property type="reaction ID" value="UER00096"/>
</dbReference>
<gene>
    <name evidence="7" type="primary">ispG</name>
    <name evidence="10" type="ORF">C7381_11410</name>
</gene>
<keyword evidence="6 7" id="KW-0414">Isoprene biosynthesis</keyword>
<evidence type="ECO:0000256" key="4">
    <source>
        <dbReference type="ARBA" id="ARBA00023004"/>
    </source>
</evidence>
<evidence type="ECO:0000256" key="6">
    <source>
        <dbReference type="ARBA" id="ARBA00023229"/>
    </source>
</evidence>
<dbReference type="InterPro" id="IPR011005">
    <property type="entry name" value="Dihydropteroate_synth-like_sf"/>
</dbReference>
<dbReference type="GO" id="GO:0046429">
    <property type="term" value="F:4-hydroxy-3-methylbut-2-en-1-yl diphosphate synthase activity (ferredoxin)"/>
    <property type="evidence" value="ECO:0007669"/>
    <property type="project" value="UniProtKB-UniRule"/>
</dbReference>
<evidence type="ECO:0000256" key="7">
    <source>
        <dbReference type="HAMAP-Rule" id="MF_00159"/>
    </source>
</evidence>
<dbReference type="AlphaFoldDB" id="A0A2U1DMD6"/>
<evidence type="ECO:0000313" key="11">
    <source>
        <dbReference type="Proteomes" id="UP000245793"/>
    </source>
</evidence>
<accession>A0A2U1DMD6</accession>